<dbReference type="GO" id="GO:0005737">
    <property type="term" value="C:cytoplasm"/>
    <property type="evidence" value="ECO:0007669"/>
    <property type="project" value="InterPro"/>
</dbReference>
<name>A0A1S3HHN6_LINAN</name>
<dbReference type="InterPro" id="IPR052815">
    <property type="entry name" value="PDCD2-like_regulator"/>
</dbReference>
<dbReference type="InterPro" id="IPR007320">
    <property type="entry name" value="PDCD2_C"/>
</dbReference>
<dbReference type="PANTHER" id="PTHR46421:SF1">
    <property type="entry name" value="PROGRAMMED CELL DEATH PROTEIN 2-LIKE"/>
    <property type="match status" value="1"/>
</dbReference>
<feature type="domain" description="Programmed cell death protein 2 C-terminal" evidence="1">
    <location>
        <begin position="398"/>
        <end position="500"/>
    </location>
</feature>
<dbReference type="OrthoDB" id="366284at2759"/>
<dbReference type="GeneID" id="106154970"/>
<dbReference type="STRING" id="7574.A0A1S3HHN6"/>
<dbReference type="Proteomes" id="UP000085678">
    <property type="component" value="Unplaced"/>
</dbReference>
<accession>A0A1S3HHN6</accession>
<dbReference type="FunCoup" id="A0A1S3HHN6">
    <property type="interactions" value="1163"/>
</dbReference>
<dbReference type="RefSeq" id="XP_013384996.1">
    <property type="nucleotide sequence ID" value="XM_013529542.1"/>
</dbReference>
<protein>
    <submittedName>
        <fullName evidence="3">Programmed cell death protein 2-like</fullName>
    </submittedName>
</protein>
<sequence>METVLLGVCDEEVGEGDVTDWKTNKFGGNPDFPSNVEPPTPVCELCGKRLLLVTQLYCPLQGSLYHRTMYIFGCVTKTCWNKSESWKVLRVQQLDNGASETHQANTTSDWDVSKETVVMATTDWCDDADDWGVAKVTCTMATTDWCDDADDWGTSHNTYTDSVVSTPPNIEKDLNKNTPNLSTEAESDELASNMKTLHLQASPSESNRSYASVARVTSPVMVAMETDPADSVDSGVDSVQCIAEEFPAVDWDNVLSVLATGSTTVQITGQTTDQITSGEMTAAHGTVTDDGRVTKDPAQSTITADSSPGICFKPYYVNVFEENEVKVSASDLDSDLDHIQQLLKAYSSQEGVSVDAMMDDGDDRSAKVSGRKVKVTGGKVKVTESGDGYEKVKARHGDVIFEKFKKRISLCPQQCIRYQWAGEPLYISQALGSSWKCPPCQSCGSPRVFELQLLPTLVNVLRIGTNKETSVEFGTVLVFTCKKACWSNNDVAVQEAVHVQADPDSDLFRH</sequence>
<proteinExistence type="predicted"/>
<evidence type="ECO:0000313" key="2">
    <source>
        <dbReference type="Proteomes" id="UP000085678"/>
    </source>
</evidence>
<evidence type="ECO:0000259" key="1">
    <source>
        <dbReference type="Pfam" id="PF04194"/>
    </source>
</evidence>
<reference evidence="3" key="1">
    <citation type="submission" date="2025-08" db="UniProtKB">
        <authorList>
            <consortium name="RefSeq"/>
        </authorList>
    </citation>
    <scope>IDENTIFICATION</scope>
    <source>
        <tissue evidence="3">Gonads</tissue>
    </source>
</reference>
<dbReference type="PANTHER" id="PTHR46421">
    <property type="entry name" value="PROGRAMMED CELL DEATH PROTEIN 2-LIKE"/>
    <property type="match status" value="1"/>
</dbReference>
<dbReference type="GO" id="GO:0006915">
    <property type="term" value="P:apoptotic process"/>
    <property type="evidence" value="ECO:0007669"/>
    <property type="project" value="TreeGrafter"/>
</dbReference>
<dbReference type="InParanoid" id="A0A1S3HHN6"/>
<dbReference type="Pfam" id="PF04194">
    <property type="entry name" value="PDCD2_C"/>
    <property type="match status" value="1"/>
</dbReference>
<dbReference type="AlphaFoldDB" id="A0A1S3HHN6"/>
<dbReference type="KEGG" id="lak:106154970"/>
<keyword evidence="2" id="KW-1185">Reference proteome</keyword>
<organism evidence="2 3">
    <name type="scientific">Lingula anatina</name>
    <name type="common">Brachiopod</name>
    <name type="synonym">Lingula unguis</name>
    <dbReference type="NCBI Taxonomy" id="7574"/>
    <lineage>
        <taxon>Eukaryota</taxon>
        <taxon>Metazoa</taxon>
        <taxon>Spiralia</taxon>
        <taxon>Lophotrochozoa</taxon>
        <taxon>Brachiopoda</taxon>
        <taxon>Linguliformea</taxon>
        <taxon>Lingulata</taxon>
        <taxon>Lingulida</taxon>
        <taxon>Linguloidea</taxon>
        <taxon>Lingulidae</taxon>
        <taxon>Lingula</taxon>
    </lineage>
</organism>
<evidence type="ECO:0000313" key="3">
    <source>
        <dbReference type="RefSeq" id="XP_013384996.1"/>
    </source>
</evidence>
<gene>
    <name evidence="3" type="primary">LOC106154970</name>
</gene>